<protein>
    <recommendedName>
        <fullName evidence="1">N-acyl amino acid synthase FeeM catalytic core domain-containing protein</fullName>
    </recommendedName>
</protein>
<sequence length="207" mass="23879">MYLQNNFHEINTKRELFKLIQFIVKENYAHHTVKDNTSSLFTECYDLYKEEALFFENSAYYIAKDLQNTIVAGIRVCKYNGVSLPIEKIFGIDIKKFISPKQPVFHIGRFAIHKNCKSLVLLKQLLVLALAPLTKDKQSVAFAECDAKLYRILRMLGIKVSAIGDPIVYLGSTTIPIIIHFKDFIHFYNTHKYLINNQEVINSTQVA</sequence>
<reference evidence="2 3" key="1">
    <citation type="submission" date="2024-05" db="EMBL/GenBank/DDBJ databases">
        <authorList>
            <person name="Duchaud E."/>
        </authorList>
    </citation>
    <scope>NUCLEOTIDE SEQUENCE [LARGE SCALE GENOMIC DNA]</scope>
    <source>
        <strain evidence="2">Ena-SAMPLE-TAB-13-05-2024-13:56:06:370-140305</strain>
    </source>
</reference>
<dbReference type="Pfam" id="PF21926">
    <property type="entry name" value="FeeM"/>
    <property type="match status" value="1"/>
</dbReference>
<comment type="caution">
    <text evidence="2">The sequence shown here is derived from an EMBL/GenBank/DDBJ whole genome shotgun (WGS) entry which is preliminary data.</text>
</comment>
<dbReference type="Proteomes" id="UP001497602">
    <property type="component" value="Unassembled WGS sequence"/>
</dbReference>
<feature type="domain" description="N-acyl amino acid synthase FeeM catalytic core" evidence="1">
    <location>
        <begin position="24"/>
        <end position="149"/>
    </location>
</feature>
<dbReference type="InterPro" id="IPR054597">
    <property type="entry name" value="FeeM_cat"/>
</dbReference>
<gene>
    <name evidence="2" type="ORF">T190115A13A_300011</name>
</gene>
<evidence type="ECO:0000313" key="2">
    <source>
        <dbReference type="EMBL" id="CAL2107127.1"/>
    </source>
</evidence>
<keyword evidence="3" id="KW-1185">Reference proteome</keyword>
<dbReference type="InterPro" id="IPR016181">
    <property type="entry name" value="Acyl_CoA_acyltransferase"/>
</dbReference>
<dbReference type="RefSeq" id="WP_348738783.1">
    <property type="nucleotide sequence ID" value="NZ_CAXJRC010000023.1"/>
</dbReference>
<dbReference type="SUPFAM" id="SSF55729">
    <property type="entry name" value="Acyl-CoA N-acyltransferases (Nat)"/>
    <property type="match status" value="1"/>
</dbReference>
<dbReference type="Gene3D" id="3.40.630.30">
    <property type="match status" value="1"/>
</dbReference>
<organism evidence="2 3">
    <name type="scientific">Tenacibaculum vairaonense</name>
    <dbReference type="NCBI Taxonomy" id="3137860"/>
    <lineage>
        <taxon>Bacteria</taxon>
        <taxon>Pseudomonadati</taxon>
        <taxon>Bacteroidota</taxon>
        <taxon>Flavobacteriia</taxon>
        <taxon>Flavobacteriales</taxon>
        <taxon>Flavobacteriaceae</taxon>
        <taxon>Tenacibaculum</taxon>
    </lineage>
</organism>
<proteinExistence type="predicted"/>
<name>A0ABM9PN47_9FLAO</name>
<evidence type="ECO:0000313" key="3">
    <source>
        <dbReference type="Proteomes" id="UP001497602"/>
    </source>
</evidence>
<dbReference type="EMBL" id="CAXJRC010000023">
    <property type="protein sequence ID" value="CAL2107127.1"/>
    <property type="molecule type" value="Genomic_DNA"/>
</dbReference>
<evidence type="ECO:0000259" key="1">
    <source>
        <dbReference type="Pfam" id="PF21926"/>
    </source>
</evidence>
<accession>A0ABM9PN47</accession>